<dbReference type="Proteomes" id="UP000499080">
    <property type="component" value="Unassembled WGS sequence"/>
</dbReference>
<reference evidence="2 3" key="1">
    <citation type="journal article" date="2019" name="Sci. Rep.">
        <title>Orb-weaving spider Araneus ventricosus genome elucidates the spidroin gene catalogue.</title>
        <authorList>
            <person name="Kono N."/>
            <person name="Nakamura H."/>
            <person name="Ohtoshi R."/>
            <person name="Moran D.A.P."/>
            <person name="Shinohara A."/>
            <person name="Yoshida Y."/>
            <person name="Fujiwara M."/>
            <person name="Mori M."/>
            <person name="Tomita M."/>
            <person name="Arakawa K."/>
        </authorList>
    </citation>
    <scope>NUCLEOTIDE SEQUENCE [LARGE SCALE GENOMIC DNA]</scope>
</reference>
<gene>
    <name evidence="2" type="ORF">AVEN_190890_1</name>
</gene>
<keyword evidence="3" id="KW-1185">Reference proteome</keyword>
<organism evidence="2 3">
    <name type="scientific">Araneus ventricosus</name>
    <name type="common">Orbweaver spider</name>
    <name type="synonym">Epeira ventricosa</name>
    <dbReference type="NCBI Taxonomy" id="182803"/>
    <lineage>
        <taxon>Eukaryota</taxon>
        <taxon>Metazoa</taxon>
        <taxon>Ecdysozoa</taxon>
        <taxon>Arthropoda</taxon>
        <taxon>Chelicerata</taxon>
        <taxon>Arachnida</taxon>
        <taxon>Araneae</taxon>
        <taxon>Araneomorphae</taxon>
        <taxon>Entelegynae</taxon>
        <taxon>Araneoidea</taxon>
        <taxon>Araneidae</taxon>
        <taxon>Araneus</taxon>
    </lineage>
</organism>
<comment type="caution">
    <text evidence="2">The sequence shown here is derived from an EMBL/GenBank/DDBJ whole genome shotgun (WGS) entry which is preliminary data.</text>
</comment>
<dbReference type="AlphaFoldDB" id="A0A4Y2CTT0"/>
<proteinExistence type="predicted"/>
<feature type="compositionally biased region" description="Basic and acidic residues" evidence="1">
    <location>
        <begin position="128"/>
        <end position="138"/>
    </location>
</feature>
<name>A0A4Y2CTT0_ARAVE</name>
<dbReference type="EMBL" id="BGPR01000232">
    <property type="protein sequence ID" value="GBM06675.1"/>
    <property type="molecule type" value="Genomic_DNA"/>
</dbReference>
<protein>
    <submittedName>
        <fullName evidence="2">Uncharacterized protein</fullName>
    </submittedName>
</protein>
<evidence type="ECO:0000313" key="2">
    <source>
        <dbReference type="EMBL" id="GBM06675.1"/>
    </source>
</evidence>
<sequence>MRILDGIRFGTTKPPIPNLKSYFKVILVPGSANPNFRINPRQDSSSRWFSLLSYLNMTFPRRTIMGISNKKSGSLQNKYPYRVITPLRVYYYRAYVKAIKTKKNFPEVNELSAQVVCAARRIHIRRDGRHDHDHDPRPPTHPLGLESTRMDGTKKEKSVPVDSENASGSGDETMEDNDDEDVIIYDTGETNEDSQVQTPTGEEQAASDDCMWAKHTASVGQKLRA</sequence>
<feature type="compositionally biased region" description="Basic and acidic residues" evidence="1">
    <location>
        <begin position="148"/>
        <end position="159"/>
    </location>
</feature>
<evidence type="ECO:0000256" key="1">
    <source>
        <dbReference type="SAM" id="MobiDB-lite"/>
    </source>
</evidence>
<feature type="region of interest" description="Disordered" evidence="1">
    <location>
        <begin position="126"/>
        <end position="225"/>
    </location>
</feature>
<feature type="compositionally biased region" description="Acidic residues" evidence="1">
    <location>
        <begin position="172"/>
        <end position="183"/>
    </location>
</feature>
<accession>A0A4Y2CTT0</accession>
<evidence type="ECO:0000313" key="3">
    <source>
        <dbReference type="Proteomes" id="UP000499080"/>
    </source>
</evidence>